<sequence>MGGNGSDNVLVSGNNEAKGSETMVDIKIKTLDSQTYTLRVDKCVPVPALKEQIATVTGILSEQQRLICRGKVLKDDQLLSAYRILRPCNQFK</sequence>
<dbReference type="Gene3D" id="3.10.20.90">
    <property type="entry name" value="Phosphatidylinositol 3-kinase Catalytic Subunit, Chain A, domain 1"/>
    <property type="match status" value="1"/>
</dbReference>
<dbReference type="Proteomes" id="UP001454036">
    <property type="component" value="Unassembled WGS sequence"/>
</dbReference>
<dbReference type="PANTHER" id="PTHR15204:SF0">
    <property type="entry name" value="LARGE PROLINE-RICH PROTEIN BAG6"/>
    <property type="match status" value="1"/>
</dbReference>
<dbReference type="Pfam" id="PF00240">
    <property type="entry name" value="ubiquitin"/>
    <property type="match status" value="1"/>
</dbReference>
<dbReference type="GO" id="GO:0071818">
    <property type="term" value="C:BAT3 complex"/>
    <property type="evidence" value="ECO:0007669"/>
    <property type="project" value="TreeGrafter"/>
</dbReference>
<dbReference type="GO" id="GO:0031593">
    <property type="term" value="F:polyubiquitin modification-dependent protein binding"/>
    <property type="evidence" value="ECO:0007669"/>
    <property type="project" value="TreeGrafter"/>
</dbReference>
<protein>
    <submittedName>
        <fullName evidence="2">Chaperone</fullName>
    </submittedName>
</protein>
<dbReference type="PANTHER" id="PTHR15204">
    <property type="entry name" value="LARGE PROLINE-RICH PROTEIN BAG6"/>
    <property type="match status" value="1"/>
</dbReference>
<proteinExistence type="predicted"/>
<dbReference type="AlphaFoldDB" id="A0AAV3NP86"/>
<dbReference type="GO" id="GO:0051787">
    <property type="term" value="F:misfolded protein binding"/>
    <property type="evidence" value="ECO:0007669"/>
    <property type="project" value="TreeGrafter"/>
</dbReference>
<dbReference type="InterPro" id="IPR000626">
    <property type="entry name" value="Ubiquitin-like_dom"/>
</dbReference>
<dbReference type="EMBL" id="BAABME010000169">
    <property type="protein sequence ID" value="GAA0140316.1"/>
    <property type="molecule type" value="Genomic_DNA"/>
</dbReference>
<dbReference type="GO" id="GO:0036503">
    <property type="term" value="P:ERAD pathway"/>
    <property type="evidence" value="ECO:0007669"/>
    <property type="project" value="TreeGrafter"/>
</dbReference>
<dbReference type="SUPFAM" id="SSF54236">
    <property type="entry name" value="Ubiquitin-like"/>
    <property type="match status" value="1"/>
</dbReference>
<dbReference type="SMART" id="SM00213">
    <property type="entry name" value="UBQ"/>
    <property type="match status" value="1"/>
</dbReference>
<gene>
    <name evidence="2" type="ORF">LIER_01687</name>
</gene>
<dbReference type="PROSITE" id="PS50053">
    <property type="entry name" value="UBIQUITIN_2"/>
    <property type="match status" value="1"/>
</dbReference>
<feature type="domain" description="Ubiquitin-like" evidence="1">
    <location>
        <begin position="24"/>
        <end position="84"/>
    </location>
</feature>
<accession>A0AAV3NP86</accession>
<reference evidence="2 3" key="1">
    <citation type="submission" date="2024-01" db="EMBL/GenBank/DDBJ databases">
        <title>The complete chloroplast genome sequence of Lithospermum erythrorhizon: insights into the phylogenetic relationship among Boraginaceae species and the maternal lineages of purple gromwells.</title>
        <authorList>
            <person name="Okada T."/>
            <person name="Watanabe K."/>
        </authorList>
    </citation>
    <scope>NUCLEOTIDE SEQUENCE [LARGE SCALE GENOMIC DNA]</scope>
</reference>
<dbReference type="InterPro" id="IPR029071">
    <property type="entry name" value="Ubiquitin-like_domsf"/>
</dbReference>
<keyword evidence="3" id="KW-1185">Reference proteome</keyword>
<name>A0AAV3NP86_LITER</name>
<evidence type="ECO:0000313" key="2">
    <source>
        <dbReference type="EMBL" id="GAA0140316.1"/>
    </source>
</evidence>
<dbReference type="FunFam" id="3.10.20.90:FF:000154">
    <property type="entry name" value="Large proline-rich protein BAG6"/>
    <property type="match status" value="1"/>
</dbReference>
<evidence type="ECO:0000259" key="1">
    <source>
        <dbReference type="PROSITE" id="PS50053"/>
    </source>
</evidence>
<evidence type="ECO:0000313" key="3">
    <source>
        <dbReference type="Proteomes" id="UP001454036"/>
    </source>
</evidence>
<comment type="caution">
    <text evidence="2">The sequence shown here is derived from an EMBL/GenBank/DDBJ whole genome shotgun (WGS) entry which is preliminary data.</text>
</comment>
<organism evidence="2 3">
    <name type="scientific">Lithospermum erythrorhizon</name>
    <name type="common">Purple gromwell</name>
    <name type="synonym">Lithospermum officinale var. erythrorhizon</name>
    <dbReference type="NCBI Taxonomy" id="34254"/>
    <lineage>
        <taxon>Eukaryota</taxon>
        <taxon>Viridiplantae</taxon>
        <taxon>Streptophyta</taxon>
        <taxon>Embryophyta</taxon>
        <taxon>Tracheophyta</taxon>
        <taxon>Spermatophyta</taxon>
        <taxon>Magnoliopsida</taxon>
        <taxon>eudicotyledons</taxon>
        <taxon>Gunneridae</taxon>
        <taxon>Pentapetalae</taxon>
        <taxon>asterids</taxon>
        <taxon>lamiids</taxon>
        <taxon>Boraginales</taxon>
        <taxon>Boraginaceae</taxon>
        <taxon>Boraginoideae</taxon>
        <taxon>Lithospermeae</taxon>
        <taxon>Lithospermum</taxon>
    </lineage>
</organism>